<reference evidence="2" key="1">
    <citation type="journal article" date="2020" name="Stud. Mycol.">
        <title>101 Dothideomycetes genomes: a test case for predicting lifestyles and emergence of pathogens.</title>
        <authorList>
            <person name="Haridas S."/>
            <person name="Albert R."/>
            <person name="Binder M."/>
            <person name="Bloem J."/>
            <person name="Labutti K."/>
            <person name="Salamov A."/>
            <person name="Andreopoulos B."/>
            <person name="Baker S."/>
            <person name="Barry K."/>
            <person name="Bills G."/>
            <person name="Bluhm B."/>
            <person name="Cannon C."/>
            <person name="Castanera R."/>
            <person name="Culley D."/>
            <person name="Daum C."/>
            <person name="Ezra D."/>
            <person name="Gonzalez J."/>
            <person name="Henrissat B."/>
            <person name="Kuo A."/>
            <person name="Liang C."/>
            <person name="Lipzen A."/>
            <person name="Lutzoni F."/>
            <person name="Magnuson J."/>
            <person name="Mondo S."/>
            <person name="Nolan M."/>
            <person name="Ohm R."/>
            <person name="Pangilinan J."/>
            <person name="Park H.-J."/>
            <person name="Ramirez L."/>
            <person name="Alfaro M."/>
            <person name="Sun H."/>
            <person name="Tritt A."/>
            <person name="Yoshinaga Y."/>
            <person name="Zwiers L.-H."/>
            <person name="Turgeon B."/>
            <person name="Goodwin S."/>
            <person name="Spatafora J."/>
            <person name="Crous P."/>
            <person name="Grigoriev I."/>
        </authorList>
    </citation>
    <scope>NUCLEOTIDE SEQUENCE</scope>
    <source>
        <strain evidence="2">CBS 121167</strain>
    </source>
</reference>
<keyword evidence="1" id="KW-0812">Transmembrane</keyword>
<sequence>MESVLGVVISGRFFAIFFVFFFFFFRTYIQIQKEERTRELHLPSMWWKRRGYTMGRLSRESSVWRAFFSPSCTQTD</sequence>
<keyword evidence="3" id="KW-1185">Reference proteome</keyword>
<evidence type="ECO:0000313" key="3">
    <source>
        <dbReference type="Proteomes" id="UP000799438"/>
    </source>
</evidence>
<keyword evidence="1" id="KW-1133">Transmembrane helix</keyword>
<feature type="transmembrane region" description="Helical" evidence="1">
    <location>
        <begin position="6"/>
        <end position="29"/>
    </location>
</feature>
<dbReference type="GeneID" id="54304094"/>
<dbReference type="Proteomes" id="UP000799438">
    <property type="component" value="Unassembled WGS sequence"/>
</dbReference>
<keyword evidence="1" id="KW-0472">Membrane</keyword>
<gene>
    <name evidence="2" type="ORF">K452DRAFT_38066</name>
</gene>
<dbReference type="EMBL" id="ML995487">
    <property type="protein sequence ID" value="KAF2141325.1"/>
    <property type="molecule type" value="Genomic_DNA"/>
</dbReference>
<protein>
    <submittedName>
        <fullName evidence="2">Uncharacterized protein</fullName>
    </submittedName>
</protein>
<dbReference type="RefSeq" id="XP_033397038.1">
    <property type="nucleotide sequence ID" value="XM_033546588.1"/>
</dbReference>
<evidence type="ECO:0000256" key="1">
    <source>
        <dbReference type="SAM" id="Phobius"/>
    </source>
</evidence>
<organism evidence="2 3">
    <name type="scientific">Aplosporella prunicola CBS 121167</name>
    <dbReference type="NCBI Taxonomy" id="1176127"/>
    <lineage>
        <taxon>Eukaryota</taxon>
        <taxon>Fungi</taxon>
        <taxon>Dikarya</taxon>
        <taxon>Ascomycota</taxon>
        <taxon>Pezizomycotina</taxon>
        <taxon>Dothideomycetes</taxon>
        <taxon>Dothideomycetes incertae sedis</taxon>
        <taxon>Botryosphaeriales</taxon>
        <taxon>Aplosporellaceae</taxon>
        <taxon>Aplosporella</taxon>
    </lineage>
</organism>
<evidence type="ECO:0000313" key="2">
    <source>
        <dbReference type="EMBL" id="KAF2141325.1"/>
    </source>
</evidence>
<dbReference type="AlphaFoldDB" id="A0A6A6BDF7"/>
<accession>A0A6A6BDF7</accession>
<proteinExistence type="predicted"/>
<name>A0A6A6BDF7_9PEZI</name>